<keyword evidence="7 16" id="KW-0547">Nucleotide-binding</keyword>
<feature type="compositionally biased region" description="Polar residues" evidence="17">
    <location>
        <begin position="662"/>
        <end position="672"/>
    </location>
</feature>
<dbReference type="PANTHER" id="PTHR24056">
    <property type="entry name" value="CELL DIVISION PROTEIN KINASE"/>
    <property type="match status" value="1"/>
</dbReference>
<dbReference type="STRING" id="158441.A0A226CYJ0"/>
<feature type="compositionally biased region" description="Basic residues" evidence="17">
    <location>
        <begin position="300"/>
        <end position="336"/>
    </location>
</feature>
<dbReference type="EC" id="2.7.11.22" evidence="4"/>
<dbReference type="AlphaFoldDB" id="A0A226CYJ0"/>
<comment type="caution">
    <text evidence="19">The sequence shown here is derived from an EMBL/GenBank/DDBJ whole genome shotgun (WGS) entry which is preliminary data.</text>
</comment>
<feature type="binding site" evidence="16">
    <location>
        <position position="807"/>
    </location>
    <ligand>
        <name>ATP</name>
        <dbReference type="ChEBI" id="CHEBI:30616"/>
    </ligand>
</feature>
<proteinExistence type="inferred from homology"/>
<feature type="compositionally biased region" description="Low complexity" evidence="17">
    <location>
        <begin position="13"/>
        <end position="29"/>
    </location>
</feature>
<evidence type="ECO:0000256" key="11">
    <source>
        <dbReference type="ARBA" id="ARBA00040213"/>
    </source>
</evidence>
<evidence type="ECO:0000256" key="1">
    <source>
        <dbReference type="ARBA" id="ARBA00004123"/>
    </source>
</evidence>
<dbReference type="CDD" id="cd07864">
    <property type="entry name" value="STKc_CDK12"/>
    <property type="match status" value="1"/>
</dbReference>
<dbReference type="Proteomes" id="UP000198287">
    <property type="component" value="Unassembled WGS sequence"/>
</dbReference>
<dbReference type="SUPFAM" id="SSF56112">
    <property type="entry name" value="Protein kinase-like (PK-like)"/>
    <property type="match status" value="1"/>
</dbReference>
<dbReference type="InterPro" id="IPR000719">
    <property type="entry name" value="Prot_kinase_dom"/>
</dbReference>
<keyword evidence="10" id="KW-0539">Nucleus</keyword>
<evidence type="ECO:0000256" key="10">
    <source>
        <dbReference type="ARBA" id="ARBA00023242"/>
    </source>
</evidence>
<organism evidence="19 20">
    <name type="scientific">Folsomia candida</name>
    <name type="common">Springtail</name>
    <dbReference type="NCBI Taxonomy" id="158441"/>
    <lineage>
        <taxon>Eukaryota</taxon>
        <taxon>Metazoa</taxon>
        <taxon>Ecdysozoa</taxon>
        <taxon>Arthropoda</taxon>
        <taxon>Hexapoda</taxon>
        <taxon>Collembola</taxon>
        <taxon>Entomobryomorpha</taxon>
        <taxon>Isotomoidea</taxon>
        <taxon>Isotomidae</taxon>
        <taxon>Proisotominae</taxon>
        <taxon>Folsomia</taxon>
    </lineage>
</organism>
<evidence type="ECO:0000256" key="12">
    <source>
        <dbReference type="ARBA" id="ARBA00041920"/>
    </source>
</evidence>
<dbReference type="GO" id="GO:0008024">
    <property type="term" value="C:cyclin/CDK positive transcription elongation factor complex"/>
    <property type="evidence" value="ECO:0007669"/>
    <property type="project" value="TreeGrafter"/>
</dbReference>
<name>A0A226CYJ0_FOLCA</name>
<feature type="compositionally biased region" description="Polar residues" evidence="17">
    <location>
        <begin position="440"/>
        <end position="449"/>
    </location>
</feature>
<evidence type="ECO:0000256" key="4">
    <source>
        <dbReference type="ARBA" id="ARBA00012425"/>
    </source>
</evidence>
<feature type="compositionally biased region" description="Polar residues" evidence="17">
    <location>
        <begin position="641"/>
        <end position="651"/>
    </location>
</feature>
<evidence type="ECO:0000256" key="2">
    <source>
        <dbReference type="ARBA" id="ARBA00006485"/>
    </source>
</evidence>
<reference evidence="19 20" key="1">
    <citation type="submission" date="2015-12" db="EMBL/GenBank/DDBJ databases">
        <title>The genome of Folsomia candida.</title>
        <authorList>
            <person name="Faddeeva A."/>
            <person name="Derks M.F."/>
            <person name="Anvar Y."/>
            <person name="Smit S."/>
            <person name="Van Straalen N."/>
            <person name="Roelofs D."/>
        </authorList>
    </citation>
    <scope>NUCLEOTIDE SEQUENCE [LARGE SCALE GENOMIC DNA]</scope>
    <source>
        <strain evidence="19 20">VU population</strain>
        <tissue evidence="19">Whole body</tissue>
    </source>
</reference>
<feature type="compositionally biased region" description="Basic residues" evidence="17">
    <location>
        <begin position="516"/>
        <end position="525"/>
    </location>
</feature>
<dbReference type="EC" id="2.7.11.23" evidence="3"/>
<dbReference type="OrthoDB" id="28397at2759"/>
<evidence type="ECO:0000313" key="20">
    <source>
        <dbReference type="Proteomes" id="UP000198287"/>
    </source>
</evidence>
<feature type="region of interest" description="Disordered" evidence="17">
    <location>
        <begin position="1"/>
        <end position="672"/>
    </location>
</feature>
<dbReference type="PROSITE" id="PS50011">
    <property type="entry name" value="PROTEIN_KINASE_DOM"/>
    <property type="match status" value="1"/>
</dbReference>
<dbReference type="InterPro" id="IPR050108">
    <property type="entry name" value="CDK"/>
</dbReference>
<dbReference type="GO" id="GO:0008353">
    <property type="term" value="F:RNA polymerase II CTD heptapeptide repeat kinase activity"/>
    <property type="evidence" value="ECO:0007669"/>
    <property type="project" value="UniProtKB-EC"/>
</dbReference>
<feature type="region of interest" description="Disordered" evidence="17">
    <location>
        <begin position="1102"/>
        <end position="1151"/>
    </location>
</feature>
<evidence type="ECO:0000256" key="6">
    <source>
        <dbReference type="ARBA" id="ARBA00022679"/>
    </source>
</evidence>
<dbReference type="PANTHER" id="PTHR24056:SF546">
    <property type="entry name" value="CYCLIN-DEPENDENT KINASE 12"/>
    <property type="match status" value="1"/>
</dbReference>
<comment type="catalytic activity">
    <reaction evidence="13">
        <text>L-threonyl-[protein] + ATP = O-phospho-L-threonyl-[protein] + ADP + H(+)</text>
        <dbReference type="Rhea" id="RHEA:46608"/>
        <dbReference type="Rhea" id="RHEA-COMP:11060"/>
        <dbReference type="Rhea" id="RHEA-COMP:11605"/>
        <dbReference type="ChEBI" id="CHEBI:15378"/>
        <dbReference type="ChEBI" id="CHEBI:30013"/>
        <dbReference type="ChEBI" id="CHEBI:30616"/>
        <dbReference type="ChEBI" id="CHEBI:61977"/>
        <dbReference type="ChEBI" id="CHEBI:456216"/>
        <dbReference type="EC" id="2.7.11.22"/>
    </reaction>
</comment>
<comment type="catalytic activity">
    <reaction evidence="14">
        <text>L-seryl-[protein] + ATP = O-phospho-L-seryl-[protein] + ADP + H(+)</text>
        <dbReference type="Rhea" id="RHEA:17989"/>
        <dbReference type="Rhea" id="RHEA-COMP:9863"/>
        <dbReference type="Rhea" id="RHEA-COMP:11604"/>
        <dbReference type="ChEBI" id="CHEBI:15378"/>
        <dbReference type="ChEBI" id="CHEBI:29999"/>
        <dbReference type="ChEBI" id="CHEBI:30616"/>
        <dbReference type="ChEBI" id="CHEBI:83421"/>
        <dbReference type="ChEBI" id="CHEBI:456216"/>
        <dbReference type="EC" id="2.7.11.22"/>
    </reaction>
</comment>
<dbReference type="OMA" id="DSFEMIA"/>
<dbReference type="Gene3D" id="1.10.510.10">
    <property type="entry name" value="Transferase(Phosphotransferase) domain 1"/>
    <property type="match status" value="1"/>
</dbReference>
<dbReference type="PROSITE" id="PS00108">
    <property type="entry name" value="PROTEIN_KINASE_ST"/>
    <property type="match status" value="1"/>
</dbReference>
<dbReference type="FunFam" id="1.10.510.10:FF:000415">
    <property type="entry name" value="CMGC/CDK/CRK7 protein kinase, variant"/>
    <property type="match status" value="1"/>
</dbReference>
<evidence type="ECO:0000313" key="19">
    <source>
        <dbReference type="EMBL" id="OXA38023.1"/>
    </source>
</evidence>
<feature type="compositionally biased region" description="Low complexity" evidence="17">
    <location>
        <begin position="425"/>
        <end position="437"/>
    </location>
</feature>
<dbReference type="SMART" id="SM00220">
    <property type="entry name" value="S_TKc"/>
    <property type="match status" value="1"/>
</dbReference>
<feature type="compositionally biased region" description="Low complexity" evidence="17">
    <location>
        <begin position="593"/>
        <end position="602"/>
    </location>
</feature>
<feature type="compositionally biased region" description="Polar residues" evidence="17">
    <location>
        <begin position="559"/>
        <end position="572"/>
    </location>
</feature>
<dbReference type="GO" id="GO:0030332">
    <property type="term" value="F:cyclin binding"/>
    <property type="evidence" value="ECO:0007669"/>
    <property type="project" value="TreeGrafter"/>
</dbReference>
<dbReference type="Pfam" id="PF00069">
    <property type="entry name" value="Pkinase"/>
    <property type="match status" value="1"/>
</dbReference>
<dbReference type="GO" id="GO:0032968">
    <property type="term" value="P:positive regulation of transcription elongation by RNA polymerase II"/>
    <property type="evidence" value="ECO:0007669"/>
    <property type="project" value="TreeGrafter"/>
</dbReference>
<dbReference type="PROSITE" id="PS00107">
    <property type="entry name" value="PROTEIN_KINASE_ATP"/>
    <property type="match status" value="1"/>
</dbReference>
<feature type="compositionally biased region" description="Polar residues" evidence="17">
    <location>
        <begin position="1126"/>
        <end position="1139"/>
    </location>
</feature>
<evidence type="ECO:0000256" key="16">
    <source>
        <dbReference type="PROSITE-ProRule" id="PRU10141"/>
    </source>
</evidence>
<evidence type="ECO:0000256" key="15">
    <source>
        <dbReference type="ARBA" id="ARBA00049280"/>
    </source>
</evidence>
<dbReference type="InterPro" id="IPR011009">
    <property type="entry name" value="Kinase-like_dom_sf"/>
</dbReference>
<keyword evidence="8 19" id="KW-0418">Kinase</keyword>
<evidence type="ECO:0000256" key="9">
    <source>
        <dbReference type="ARBA" id="ARBA00022840"/>
    </source>
</evidence>
<feature type="compositionally biased region" description="Acidic residues" evidence="17">
    <location>
        <begin position="346"/>
        <end position="358"/>
    </location>
</feature>
<feature type="compositionally biased region" description="Basic and acidic residues" evidence="17">
    <location>
        <begin position="80"/>
        <end position="102"/>
    </location>
</feature>
<evidence type="ECO:0000256" key="14">
    <source>
        <dbReference type="ARBA" id="ARBA00048367"/>
    </source>
</evidence>
<evidence type="ECO:0000256" key="17">
    <source>
        <dbReference type="SAM" id="MobiDB-lite"/>
    </source>
</evidence>
<accession>A0A226CYJ0</accession>
<protein>
    <recommendedName>
        <fullName evidence="11">Cyclin-dependent kinase 12</fullName>
        <ecNumber evidence="4">2.7.11.22</ecNumber>
        <ecNumber evidence="3">2.7.11.23</ecNumber>
    </recommendedName>
    <alternativeName>
        <fullName evidence="12">Cell division protein kinase 12</fullName>
    </alternativeName>
</protein>
<dbReference type="InterPro" id="IPR008271">
    <property type="entry name" value="Ser/Thr_kinase_AS"/>
</dbReference>
<keyword evidence="20" id="KW-1185">Reference proteome</keyword>
<evidence type="ECO:0000256" key="13">
    <source>
        <dbReference type="ARBA" id="ARBA00047811"/>
    </source>
</evidence>
<keyword evidence="9 16" id="KW-0067">ATP-binding</keyword>
<comment type="similarity">
    <text evidence="2">Belongs to the protein kinase superfamily. CMGC Ser/Thr protein kinase family. CDC2/CDKX subfamily.</text>
</comment>
<keyword evidence="6" id="KW-0808">Transferase</keyword>
<gene>
    <name evidence="19" type="ORF">Fcan01_27177</name>
</gene>
<evidence type="ECO:0000259" key="18">
    <source>
        <dbReference type="PROSITE" id="PS50011"/>
    </source>
</evidence>
<feature type="compositionally biased region" description="Gly residues" evidence="17">
    <location>
        <begin position="30"/>
        <end position="44"/>
    </location>
</feature>
<dbReference type="InterPro" id="IPR017441">
    <property type="entry name" value="Protein_kinase_ATP_BS"/>
</dbReference>
<sequence length="1151" mass="126771">MPGGSGGRPDNGPSNRYNNYRHSSSSSYHGRGGGGPDRYGGGSGYDRHGQPNSHNNGGGGGRGNVDRYHPHRSAPYPPPPRERDDSARRYRPSSRDPYGHENRRNHRDSASSSSSRRSRGREVYSEVSSDNLSEPEAGEINSDSEGHRGKQKTGGGDRRQTSTGGDSNKKSRSYRKRSSSRSVSEGEVSSDEAAAGDENRGDKNRLDNDHRRGSNTERERRIPLLATPGSRPKPLLSLDFGSKPSLGPLVVVPSTAHSSDNESSAKGTPTQQHGEVEGEAKEGSSPEETPENGDRDSLKARKRSSKKGKKKIKDKKKDKRKKKKGGKDKKHRKQHRTSSGSNSSSESDEEEDENEDGNDSNISDSTNAKLHQKNFERKPSSDLGSPISSDADDTVTGNVSKPSAMNNLTAVHSDAEPVSPPGAEADAPLPTTPTDLPSGSPITPMSNVSAPDLLHNTEAISPDSRSSSRQEFNGGMETDSILLSPHTPPLPPKAYEKYIPSDFGKRKAQDDDDERRHRRQKKRSRKESESPMPPKERRQPGPPIYPPAPATNEKVLTPTVPSMGNMEATSFFAQLRRGKHGPIPRERSPSPVPVIVPSVTSTDPEIVTIGDGSDEHSNSRGSTTNETDDNTDSKVNHSKNTDSTSTNSRASKATDTEKQSKPVITNNSSSLGLMSLPFPPGMESINRHSNNNNINNNITSSGGVALPPHLQLYDNLLGASEALKNSMKNQKVSITKDLPMPPVGPDGPVAVRRKIVRPKIIDKREELPDWGDRCIDSFEMIAQIGEGTYGQVYKAKDSISATLVALKKVRLENEKEGFPITAVREIKILRQLNHKNIVNLKEIVTDKQDALDFRKDRGSFYLVFEYMDHDLMGLLESGMVSFTEEHNASIMRQLLDGLCYCHQKNFLHRDIKCSNILMNNRGQIKLADFGLARLYLAKDKSRPYTNKVITLWYRPPELLLGEERYGPAIDVWSCGCILGELFLKRPMFQANAEIAQLEIIARLCGTPSPAVWPNVINLPLWATIRFKRNYNRCLRKEMSCMPGSALDLLDKMLELDPDKRISAEAALESKWLKNVVPEEMEPPNLPTWQDCHELWSKKQRRIKREAAQAGPPPPSSGQSGLVSGKFSDQNNSGISTSAPHPHEISTNDFIP</sequence>
<feature type="compositionally biased region" description="Basic residues" evidence="17">
    <location>
        <begin position="170"/>
        <end position="179"/>
    </location>
</feature>
<feature type="compositionally biased region" description="Pro residues" evidence="17">
    <location>
        <begin position="540"/>
        <end position="549"/>
    </location>
</feature>
<feature type="compositionally biased region" description="Basic and acidic residues" evidence="17">
    <location>
        <begin position="274"/>
        <end position="284"/>
    </location>
</feature>
<dbReference type="FunFam" id="3.30.200.20:FF:000074">
    <property type="entry name" value="cyclin-dependent kinase 12 isoform X2"/>
    <property type="match status" value="1"/>
</dbReference>
<keyword evidence="5" id="KW-0723">Serine/threonine-protein kinase</keyword>
<dbReference type="GO" id="GO:0005524">
    <property type="term" value="F:ATP binding"/>
    <property type="evidence" value="ECO:0007669"/>
    <property type="project" value="UniProtKB-UniRule"/>
</dbReference>
<feature type="compositionally biased region" description="Polar residues" evidence="17">
    <location>
        <begin position="395"/>
        <end position="410"/>
    </location>
</feature>
<dbReference type="Gene3D" id="3.30.200.20">
    <property type="entry name" value="Phosphorylase Kinase, domain 1"/>
    <property type="match status" value="1"/>
</dbReference>
<dbReference type="EMBL" id="LNIX01000049">
    <property type="protein sequence ID" value="OXA38023.1"/>
    <property type="molecule type" value="Genomic_DNA"/>
</dbReference>
<comment type="catalytic activity">
    <reaction evidence="15">
        <text>[DNA-directed RNA polymerase] + ATP = phospho-[DNA-directed RNA polymerase] + ADP + H(+)</text>
        <dbReference type="Rhea" id="RHEA:10216"/>
        <dbReference type="Rhea" id="RHEA-COMP:11321"/>
        <dbReference type="Rhea" id="RHEA-COMP:11322"/>
        <dbReference type="ChEBI" id="CHEBI:15378"/>
        <dbReference type="ChEBI" id="CHEBI:30616"/>
        <dbReference type="ChEBI" id="CHEBI:43176"/>
        <dbReference type="ChEBI" id="CHEBI:68546"/>
        <dbReference type="ChEBI" id="CHEBI:456216"/>
        <dbReference type="EC" id="2.7.11.23"/>
    </reaction>
</comment>
<feature type="compositionally biased region" description="Basic and acidic residues" evidence="17">
    <location>
        <begin position="197"/>
        <end position="222"/>
    </location>
</feature>
<feature type="compositionally biased region" description="Polar residues" evidence="17">
    <location>
        <begin position="255"/>
        <end position="273"/>
    </location>
</feature>
<evidence type="ECO:0000256" key="7">
    <source>
        <dbReference type="ARBA" id="ARBA00022741"/>
    </source>
</evidence>
<feature type="domain" description="Protein kinase" evidence="18">
    <location>
        <begin position="778"/>
        <end position="1072"/>
    </location>
</feature>
<feature type="compositionally biased region" description="Basic and acidic residues" evidence="17">
    <location>
        <begin position="526"/>
        <end position="539"/>
    </location>
</feature>
<evidence type="ECO:0000256" key="8">
    <source>
        <dbReference type="ARBA" id="ARBA00022777"/>
    </source>
</evidence>
<comment type="subcellular location">
    <subcellularLocation>
        <location evidence="1">Nucleus</location>
    </subcellularLocation>
</comment>
<dbReference type="GO" id="GO:0004693">
    <property type="term" value="F:cyclin-dependent protein serine/threonine kinase activity"/>
    <property type="evidence" value="ECO:0007669"/>
    <property type="project" value="UniProtKB-EC"/>
</dbReference>
<evidence type="ECO:0000256" key="5">
    <source>
        <dbReference type="ARBA" id="ARBA00022527"/>
    </source>
</evidence>
<evidence type="ECO:0000256" key="3">
    <source>
        <dbReference type="ARBA" id="ARBA00012409"/>
    </source>
</evidence>